<evidence type="ECO:0000313" key="4">
    <source>
        <dbReference type="Proteomes" id="UP001183410"/>
    </source>
</evidence>
<dbReference type="EMBL" id="JAVREO010000007">
    <property type="protein sequence ID" value="MDT0267344.1"/>
    <property type="molecule type" value="Genomic_DNA"/>
</dbReference>
<dbReference type="InterPro" id="IPR012223">
    <property type="entry name" value="TEII"/>
</dbReference>
<reference evidence="4" key="1">
    <citation type="submission" date="2023-07" db="EMBL/GenBank/DDBJ databases">
        <title>30 novel species of actinomycetes from the DSMZ collection.</title>
        <authorList>
            <person name="Nouioui I."/>
        </authorList>
    </citation>
    <scope>NUCLEOTIDE SEQUENCE [LARGE SCALE GENOMIC DNA]</scope>
    <source>
        <strain evidence="4">DSM 44915</strain>
    </source>
</reference>
<feature type="domain" description="Thioesterase" evidence="2">
    <location>
        <begin position="19"/>
        <end position="240"/>
    </location>
</feature>
<organism evidence="3 4">
    <name type="scientific">Streptomyces chisholmiae</name>
    <dbReference type="NCBI Taxonomy" id="3075540"/>
    <lineage>
        <taxon>Bacteria</taxon>
        <taxon>Bacillati</taxon>
        <taxon>Actinomycetota</taxon>
        <taxon>Actinomycetes</taxon>
        <taxon>Kitasatosporales</taxon>
        <taxon>Streptomycetaceae</taxon>
        <taxon>Streptomyces</taxon>
    </lineage>
</organism>
<evidence type="ECO:0000259" key="2">
    <source>
        <dbReference type="Pfam" id="PF00975"/>
    </source>
</evidence>
<dbReference type="SUPFAM" id="SSF53474">
    <property type="entry name" value="alpha/beta-Hydrolases"/>
    <property type="match status" value="1"/>
</dbReference>
<comment type="similarity">
    <text evidence="1">Belongs to the thioesterase family.</text>
</comment>
<name>A0ABU2JQT6_9ACTN</name>
<dbReference type="Pfam" id="PF00975">
    <property type="entry name" value="Thioesterase"/>
    <property type="match status" value="1"/>
</dbReference>
<dbReference type="PANTHER" id="PTHR11487">
    <property type="entry name" value="THIOESTERASE"/>
    <property type="match status" value="1"/>
</dbReference>
<gene>
    <name evidence="3" type="ORF">RM844_13720</name>
</gene>
<comment type="caution">
    <text evidence="3">The sequence shown here is derived from an EMBL/GenBank/DDBJ whole genome shotgun (WGS) entry which is preliminary data.</text>
</comment>
<keyword evidence="3" id="KW-0378">Hydrolase</keyword>
<evidence type="ECO:0000256" key="1">
    <source>
        <dbReference type="ARBA" id="ARBA00007169"/>
    </source>
</evidence>
<dbReference type="RefSeq" id="WP_311667405.1">
    <property type="nucleotide sequence ID" value="NZ_JAVREO010000007.1"/>
</dbReference>
<dbReference type="Gene3D" id="3.40.50.1820">
    <property type="entry name" value="alpha/beta hydrolase"/>
    <property type="match status" value="1"/>
</dbReference>
<dbReference type="InterPro" id="IPR001031">
    <property type="entry name" value="Thioesterase"/>
</dbReference>
<dbReference type="InterPro" id="IPR029058">
    <property type="entry name" value="AB_hydrolase_fold"/>
</dbReference>
<protein>
    <submittedName>
        <fullName evidence="3">Alpha/beta fold hydrolase</fullName>
    </submittedName>
</protein>
<dbReference type="GO" id="GO:0016787">
    <property type="term" value="F:hydrolase activity"/>
    <property type="evidence" value="ECO:0007669"/>
    <property type="project" value="UniProtKB-KW"/>
</dbReference>
<sequence>MTGALGDWLPYRVAGDGPRLYCLPHAGGSASAFRPWLGRLAGVEVCPLQPPGRETRLGEPPHETLAGFAADLADRLVADASAAPYAVYGHSLGALAAFEVVRAVVARGGRPPVGLVVSGCAAPQLLATTPEGVSDEEVLTLMRTLGGTPEAFLADARVARMLLPRVRADLAIRNSFRYQPGPPLRLPVTALAADADPRATVEEMAAWRDQTIGRFELHPYGGGHFAVLEQADRTLSLLDRALRPHLGAGAGALPG</sequence>
<evidence type="ECO:0000313" key="3">
    <source>
        <dbReference type="EMBL" id="MDT0267344.1"/>
    </source>
</evidence>
<dbReference type="PANTHER" id="PTHR11487:SF0">
    <property type="entry name" value="S-ACYL FATTY ACID SYNTHASE THIOESTERASE, MEDIUM CHAIN"/>
    <property type="match status" value="1"/>
</dbReference>
<keyword evidence="4" id="KW-1185">Reference proteome</keyword>
<dbReference type="Proteomes" id="UP001183410">
    <property type="component" value="Unassembled WGS sequence"/>
</dbReference>
<proteinExistence type="inferred from homology"/>
<accession>A0ABU2JQT6</accession>